<dbReference type="AlphaFoldDB" id="A0A1A6C2R1"/>
<proteinExistence type="predicted"/>
<evidence type="ECO:0000313" key="2">
    <source>
        <dbReference type="Proteomes" id="UP000029273"/>
    </source>
</evidence>
<organism evidence="1 2">
    <name type="scientific">Acidihalobacter prosperus</name>
    <dbReference type="NCBI Taxonomy" id="160660"/>
    <lineage>
        <taxon>Bacteria</taxon>
        <taxon>Pseudomonadati</taxon>
        <taxon>Pseudomonadota</taxon>
        <taxon>Gammaproteobacteria</taxon>
        <taxon>Chromatiales</taxon>
        <taxon>Ectothiorhodospiraceae</taxon>
        <taxon>Acidihalobacter</taxon>
    </lineage>
</organism>
<reference evidence="1 2" key="1">
    <citation type="journal article" date="2014" name="Genome Announc.">
        <title>Draft Genome Sequence of the Iron-Oxidizing, Acidophilic, and Halotolerant 'Thiobacillus prosperus' Type Strain DSM 5130.</title>
        <authorList>
            <person name="Ossandon F.J."/>
            <person name="Cardenas J.P."/>
            <person name="Corbett M."/>
            <person name="Quatrini R."/>
            <person name="Holmes D.S."/>
            <person name="Watkin E."/>
        </authorList>
    </citation>
    <scope>NUCLEOTIDE SEQUENCE [LARGE SCALE GENOMIC DNA]</scope>
    <source>
        <strain evidence="1 2">DSM 5130</strain>
    </source>
</reference>
<dbReference type="EMBL" id="JQSG02000006">
    <property type="protein sequence ID" value="OBS08851.1"/>
    <property type="molecule type" value="Genomic_DNA"/>
</dbReference>
<gene>
    <name evidence="1" type="ORF">Thpro_023101</name>
</gene>
<dbReference type="Proteomes" id="UP000029273">
    <property type="component" value="Unassembled WGS sequence"/>
</dbReference>
<comment type="caution">
    <text evidence="1">The sequence shown here is derived from an EMBL/GenBank/DDBJ whole genome shotgun (WGS) entry which is preliminary data.</text>
</comment>
<accession>A0A1A6C2R1</accession>
<name>A0A1A6C2R1_9GAMM</name>
<keyword evidence="2" id="KW-1185">Reference proteome</keyword>
<protein>
    <submittedName>
        <fullName evidence="1">Uncharacterized protein</fullName>
    </submittedName>
</protein>
<sequence>MTPNPTRDNRRKKHEFGGENHASVNIHFIALVPWVYKIHLFLG</sequence>
<evidence type="ECO:0000313" key="1">
    <source>
        <dbReference type="EMBL" id="OBS08851.1"/>
    </source>
</evidence>